<dbReference type="EMBL" id="MU853407">
    <property type="protein sequence ID" value="KAK4135100.1"/>
    <property type="molecule type" value="Genomic_DNA"/>
</dbReference>
<evidence type="ECO:0000313" key="1">
    <source>
        <dbReference type="EMBL" id="KAK4135100.1"/>
    </source>
</evidence>
<proteinExistence type="predicted"/>
<dbReference type="Proteomes" id="UP001304895">
    <property type="component" value="Unassembled WGS sequence"/>
</dbReference>
<organism evidence="1 2">
    <name type="scientific">Trichocladium antarcticum</name>
    <dbReference type="NCBI Taxonomy" id="1450529"/>
    <lineage>
        <taxon>Eukaryota</taxon>
        <taxon>Fungi</taxon>
        <taxon>Dikarya</taxon>
        <taxon>Ascomycota</taxon>
        <taxon>Pezizomycotina</taxon>
        <taxon>Sordariomycetes</taxon>
        <taxon>Sordariomycetidae</taxon>
        <taxon>Sordariales</taxon>
        <taxon>Chaetomiaceae</taxon>
        <taxon>Trichocladium</taxon>
    </lineage>
</organism>
<sequence>MKVTPHRLCHRPPGLAAPSFTGGELGGQVKIVDTLDERPGLNQAPACGWATKGGQGCLVKVQDASHSAMESALPFGLRLSPMSRAGRNETPIRLDEVPRSAVRLTMGAVTYTSHCLWGDARRVITSCCGLASLFPPQIRQSNMRPNFRTYRLDVLAMRS</sequence>
<reference evidence="1" key="1">
    <citation type="journal article" date="2023" name="Mol. Phylogenet. Evol.">
        <title>Genome-scale phylogeny and comparative genomics of the fungal order Sordariales.</title>
        <authorList>
            <person name="Hensen N."/>
            <person name="Bonometti L."/>
            <person name="Westerberg I."/>
            <person name="Brannstrom I.O."/>
            <person name="Guillou S."/>
            <person name="Cros-Aarteil S."/>
            <person name="Calhoun S."/>
            <person name="Haridas S."/>
            <person name="Kuo A."/>
            <person name="Mondo S."/>
            <person name="Pangilinan J."/>
            <person name="Riley R."/>
            <person name="LaButti K."/>
            <person name="Andreopoulos B."/>
            <person name="Lipzen A."/>
            <person name="Chen C."/>
            <person name="Yan M."/>
            <person name="Daum C."/>
            <person name="Ng V."/>
            <person name="Clum A."/>
            <person name="Steindorff A."/>
            <person name="Ohm R.A."/>
            <person name="Martin F."/>
            <person name="Silar P."/>
            <person name="Natvig D.O."/>
            <person name="Lalanne C."/>
            <person name="Gautier V."/>
            <person name="Ament-Velasquez S.L."/>
            <person name="Kruys A."/>
            <person name="Hutchinson M.I."/>
            <person name="Powell A.J."/>
            <person name="Barry K."/>
            <person name="Miller A.N."/>
            <person name="Grigoriev I.V."/>
            <person name="Debuchy R."/>
            <person name="Gladieux P."/>
            <person name="Hiltunen Thoren M."/>
            <person name="Johannesson H."/>
        </authorList>
    </citation>
    <scope>NUCLEOTIDE SEQUENCE</scope>
    <source>
        <strain evidence="1">CBS 123565</strain>
    </source>
</reference>
<comment type="caution">
    <text evidence="1">The sequence shown here is derived from an EMBL/GenBank/DDBJ whole genome shotgun (WGS) entry which is preliminary data.</text>
</comment>
<name>A0AAN6ULU3_9PEZI</name>
<keyword evidence="2" id="KW-1185">Reference proteome</keyword>
<protein>
    <submittedName>
        <fullName evidence="1">Uncharacterized protein</fullName>
    </submittedName>
</protein>
<accession>A0AAN6ULU3</accession>
<reference evidence="1" key="2">
    <citation type="submission" date="2023-05" db="EMBL/GenBank/DDBJ databases">
        <authorList>
            <consortium name="Lawrence Berkeley National Laboratory"/>
            <person name="Steindorff A."/>
            <person name="Hensen N."/>
            <person name="Bonometti L."/>
            <person name="Westerberg I."/>
            <person name="Brannstrom I.O."/>
            <person name="Guillou S."/>
            <person name="Cros-Aarteil S."/>
            <person name="Calhoun S."/>
            <person name="Haridas S."/>
            <person name="Kuo A."/>
            <person name="Mondo S."/>
            <person name="Pangilinan J."/>
            <person name="Riley R."/>
            <person name="Labutti K."/>
            <person name="Andreopoulos B."/>
            <person name="Lipzen A."/>
            <person name="Chen C."/>
            <person name="Yanf M."/>
            <person name="Daum C."/>
            <person name="Ng V."/>
            <person name="Clum A."/>
            <person name="Ohm R."/>
            <person name="Martin F."/>
            <person name="Silar P."/>
            <person name="Natvig D."/>
            <person name="Lalanne C."/>
            <person name="Gautier V."/>
            <person name="Ament-Velasquez S.L."/>
            <person name="Kruys A."/>
            <person name="Hutchinson M.I."/>
            <person name="Powell A.J."/>
            <person name="Barry K."/>
            <person name="Miller A.N."/>
            <person name="Grigoriev I.V."/>
            <person name="Debuchy R."/>
            <person name="Gladieux P."/>
            <person name="Thoren M.H."/>
            <person name="Johannesson H."/>
        </authorList>
    </citation>
    <scope>NUCLEOTIDE SEQUENCE</scope>
    <source>
        <strain evidence="1">CBS 123565</strain>
    </source>
</reference>
<evidence type="ECO:0000313" key="2">
    <source>
        <dbReference type="Proteomes" id="UP001304895"/>
    </source>
</evidence>
<dbReference type="AlphaFoldDB" id="A0AAN6ULU3"/>
<gene>
    <name evidence="1" type="ORF">BT67DRAFT_291426</name>
</gene>